<keyword evidence="16" id="KW-1185">Reference proteome</keyword>
<protein>
    <recommendedName>
        <fullName evidence="7 12">Coproporphyrinogen III oxidase</fullName>
        <ecNumber evidence="6 12">1.3.3.15</ecNumber>
    </recommendedName>
</protein>
<reference evidence="16" key="1">
    <citation type="journal article" date="2019" name="Int. J. Syst. Evol. Microbiol.">
        <title>The Global Catalogue of Microorganisms (GCM) 10K type strain sequencing project: providing services to taxonomists for standard genome sequencing and annotation.</title>
        <authorList>
            <consortium name="The Broad Institute Genomics Platform"/>
            <consortium name="The Broad Institute Genome Sequencing Center for Infectious Disease"/>
            <person name="Wu L."/>
            <person name="Ma J."/>
        </authorList>
    </citation>
    <scope>NUCLEOTIDE SEQUENCE [LARGE SCALE GENOMIC DNA]</scope>
    <source>
        <strain evidence="16">CGMCC 1.6960</strain>
    </source>
</reference>
<evidence type="ECO:0000256" key="7">
    <source>
        <dbReference type="ARBA" id="ARBA00019046"/>
    </source>
</evidence>
<evidence type="ECO:0000256" key="1">
    <source>
        <dbReference type="ARBA" id="ARBA00001755"/>
    </source>
</evidence>
<keyword evidence="8 12" id="KW-0285">Flavoprotein</keyword>
<dbReference type="Gene3D" id="1.10.3110.10">
    <property type="entry name" value="protoporphyrinogen ix oxidase, domain 3"/>
    <property type="match status" value="1"/>
</dbReference>
<comment type="function">
    <text evidence="3 12">Involved in coproporphyrin-dependent heme b biosynthesis. Catalyzes the oxidation of coproporphyrinogen III to coproporphyrin III.</text>
</comment>
<dbReference type="Pfam" id="PF01593">
    <property type="entry name" value="Amino_oxidase"/>
    <property type="match status" value="1"/>
</dbReference>
<dbReference type="PANTHER" id="PTHR42923">
    <property type="entry name" value="PROTOPORPHYRINOGEN OXIDASE"/>
    <property type="match status" value="1"/>
</dbReference>
<keyword evidence="10 12" id="KW-0560">Oxidoreductase</keyword>
<comment type="similarity">
    <text evidence="5 12">Belongs to the protoporphyrinogen/coproporphyrinogen oxidase family. Coproporphyrinogen III oxidase subfamily.</text>
</comment>
<evidence type="ECO:0000256" key="13">
    <source>
        <dbReference type="SAM" id="MobiDB-lite"/>
    </source>
</evidence>
<keyword evidence="9 12" id="KW-0274">FAD</keyword>
<dbReference type="InterPro" id="IPR002937">
    <property type="entry name" value="Amino_oxidase"/>
</dbReference>
<organism evidence="15 16">
    <name type="scientific">Agrococcus terreus</name>
    <dbReference type="NCBI Taxonomy" id="574649"/>
    <lineage>
        <taxon>Bacteria</taxon>
        <taxon>Bacillati</taxon>
        <taxon>Actinomycetota</taxon>
        <taxon>Actinomycetes</taxon>
        <taxon>Micrococcales</taxon>
        <taxon>Microbacteriaceae</taxon>
        <taxon>Agrococcus</taxon>
    </lineage>
</organism>
<evidence type="ECO:0000256" key="12">
    <source>
        <dbReference type="RuleBase" id="RU364052"/>
    </source>
</evidence>
<dbReference type="RefSeq" id="WP_188714783.1">
    <property type="nucleotide sequence ID" value="NZ_BAABBD010000001.1"/>
</dbReference>
<dbReference type="Gene3D" id="3.90.660.20">
    <property type="entry name" value="Protoporphyrinogen oxidase, mitochondrial, domain 2"/>
    <property type="match status" value="1"/>
</dbReference>
<dbReference type="Proteomes" id="UP000626982">
    <property type="component" value="Unassembled WGS sequence"/>
</dbReference>
<dbReference type="Gene3D" id="3.50.50.60">
    <property type="entry name" value="FAD/NAD(P)-binding domain"/>
    <property type="match status" value="1"/>
</dbReference>
<evidence type="ECO:0000256" key="3">
    <source>
        <dbReference type="ARBA" id="ARBA00002185"/>
    </source>
</evidence>
<feature type="compositionally biased region" description="Low complexity" evidence="13">
    <location>
        <begin position="514"/>
        <end position="525"/>
    </location>
</feature>
<evidence type="ECO:0000256" key="4">
    <source>
        <dbReference type="ARBA" id="ARBA00004744"/>
    </source>
</evidence>
<evidence type="ECO:0000256" key="8">
    <source>
        <dbReference type="ARBA" id="ARBA00022630"/>
    </source>
</evidence>
<evidence type="ECO:0000256" key="5">
    <source>
        <dbReference type="ARBA" id="ARBA00008310"/>
    </source>
</evidence>
<dbReference type="EC" id="1.3.3.15" evidence="6 12"/>
<comment type="caution">
    <text evidence="15">The sequence shown here is derived from an EMBL/GenBank/DDBJ whole genome shotgun (WGS) entry which is preliminary data.</text>
</comment>
<comment type="pathway">
    <text evidence="4 12">Porphyrin-containing compound metabolism; protoheme biosynthesis.</text>
</comment>
<evidence type="ECO:0000259" key="14">
    <source>
        <dbReference type="Pfam" id="PF01593"/>
    </source>
</evidence>
<keyword evidence="11 12" id="KW-0350">Heme biosynthesis</keyword>
<dbReference type="InterPro" id="IPR050464">
    <property type="entry name" value="Zeta_carotene_desat/Oxidored"/>
</dbReference>
<gene>
    <name evidence="15" type="ORF">GCM10010968_00450</name>
</gene>
<dbReference type="PANTHER" id="PTHR42923:SF3">
    <property type="entry name" value="PROTOPORPHYRINOGEN OXIDASE"/>
    <property type="match status" value="1"/>
</dbReference>
<dbReference type="InterPro" id="IPR004572">
    <property type="entry name" value="Protoporphyrinogen_oxidase"/>
</dbReference>
<evidence type="ECO:0000256" key="6">
    <source>
        <dbReference type="ARBA" id="ARBA00012402"/>
    </source>
</evidence>
<dbReference type="SUPFAM" id="SSF54373">
    <property type="entry name" value="FAD-linked reductases, C-terminal domain"/>
    <property type="match status" value="1"/>
</dbReference>
<evidence type="ECO:0000313" key="15">
    <source>
        <dbReference type="EMBL" id="GGN76754.1"/>
    </source>
</evidence>
<comment type="cofactor">
    <cofactor evidence="2 12">
        <name>FAD</name>
        <dbReference type="ChEBI" id="CHEBI:57692"/>
    </cofactor>
</comment>
<comment type="catalytic activity">
    <reaction evidence="1">
        <text>coproporphyrinogen III + 3 O2 = coproporphyrin III + 3 H2O2</text>
        <dbReference type="Rhea" id="RHEA:43436"/>
        <dbReference type="ChEBI" id="CHEBI:15379"/>
        <dbReference type="ChEBI" id="CHEBI:16240"/>
        <dbReference type="ChEBI" id="CHEBI:57309"/>
        <dbReference type="ChEBI" id="CHEBI:131725"/>
        <dbReference type="EC" id="1.3.3.15"/>
    </reaction>
    <physiologicalReaction direction="left-to-right" evidence="1">
        <dbReference type="Rhea" id="RHEA:43437"/>
    </physiologicalReaction>
</comment>
<dbReference type="InterPro" id="IPR036188">
    <property type="entry name" value="FAD/NAD-bd_sf"/>
</dbReference>
<evidence type="ECO:0000256" key="9">
    <source>
        <dbReference type="ARBA" id="ARBA00022827"/>
    </source>
</evidence>
<evidence type="ECO:0000313" key="16">
    <source>
        <dbReference type="Proteomes" id="UP000626982"/>
    </source>
</evidence>
<evidence type="ECO:0000256" key="11">
    <source>
        <dbReference type="ARBA" id="ARBA00023133"/>
    </source>
</evidence>
<feature type="domain" description="Amine oxidase" evidence="14">
    <location>
        <begin position="24"/>
        <end position="484"/>
    </location>
</feature>
<name>A0ABQ2KBJ6_9MICO</name>
<dbReference type="SUPFAM" id="SSF51905">
    <property type="entry name" value="FAD/NAD(P)-binding domain"/>
    <property type="match status" value="1"/>
</dbReference>
<keyword evidence="12" id="KW-0963">Cytoplasm</keyword>
<evidence type="ECO:0000256" key="2">
    <source>
        <dbReference type="ARBA" id="ARBA00001974"/>
    </source>
</evidence>
<sequence length="546" mass="55077">MTEPAQAADAAAPRWDTIVAGAGMGGLVVAHELAGRGYRVLVLDAADHLGGVASRLELDGLALDAGAESFATRGGAVAELAAELGLDGDIVAPNVAGAWLQLEDRAVPLPKATLLGIPSSPLSQDVIDAVGWGGALRAYADRLMPVLKLGKDDALGPLVRRRMGARVLDRLVAPLAGGVYSADPEVLDVGTVAPGLNNAITRAGSLSGGVALVLEERAAAVARGDAAPSNASKPGSAVLGIRGGVHRIAERLVERAREHRAELRTGVRVATAEPVEAGWRVVTEAGEALEASSLVVAMPEAQALRVLGGLDGFRELAGSPAAGGAGGVTVELVTLVLPEGAVQGDPRGTGVLVAADVTRIRAKAMTHSSAKWSWLREAAAGREVVRLSYGSGAGAPATEGLSDAEAAELALADASAILGTTLPAPLASARVRWEQGQPSSVVGARARQQALRAAAAAQANLVLVGAAVAGTGLAQVVPDARQAATGIRREAFAVPGTPWTADVEAELAAHEAEVAAQDAAAQQTHAAEDAASEPRSTETGTHRGEA</sequence>
<dbReference type="EMBL" id="BMLM01000001">
    <property type="protein sequence ID" value="GGN76754.1"/>
    <property type="molecule type" value="Genomic_DNA"/>
</dbReference>
<evidence type="ECO:0000256" key="10">
    <source>
        <dbReference type="ARBA" id="ARBA00023002"/>
    </source>
</evidence>
<dbReference type="NCBIfam" id="TIGR00562">
    <property type="entry name" value="proto_IX_ox"/>
    <property type="match status" value="1"/>
</dbReference>
<comment type="subcellular location">
    <subcellularLocation>
        <location evidence="12">Cytoplasm</location>
    </subcellularLocation>
</comment>
<proteinExistence type="inferred from homology"/>
<feature type="region of interest" description="Disordered" evidence="13">
    <location>
        <begin position="512"/>
        <end position="546"/>
    </location>
</feature>
<accession>A0ABQ2KBJ6</accession>